<name>A0A5N5QC74_9AGAM</name>
<evidence type="ECO:0008006" key="3">
    <source>
        <dbReference type="Google" id="ProtNLM"/>
    </source>
</evidence>
<dbReference type="EMBL" id="SSOP01000280">
    <property type="protein sequence ID" value="KAB5589370.1"/>
    <property type="molecule type" value="Genomic_DNA"/>
</dbReference>
<comment type="caution">
    <text evidence="1">The sequence shown here is derived from an EMBL/GenBank/DDBJ whole genome shotgun (WGS) entry which is preliminary data.</text>
</comment>
<organism evidence="1 2">
    <name type="scientific">Ceratobasidium theobromae</name>
    <dbReference type="NCBI Taxonomy" id="1582974"/>
    <lineage>
        <taxon>Eukaryota</taxon>
        <taxon>Fungi</taxon>
        <taxon>Dikarya</taxon>
        <taxon>Basidiomycota</taxon>
        <taxon>Agaricomycotina</taxon>
        <taxon>Agaricomycetes</taxon>
        <taxon>Cantharellales</taxon>
        <taxon>Ceratobasidiaceae</taxon>
        <taxon>Ceratobasidium</taxon>
    </lineage>
</organism>
<reference evidence="1 2" key="1">
    <citation type="journal article" date="2019" name="Fungal Biol. Biotechnol.">
        <title>Draft genome sequence of fastidious pathogen Ceratobasidium theobromae, which causes vascular-streak dieback in Theobroma cacao.</title>
        <authorList>
            <person name="Ali S.S."/>
            <person name="Asman A."/>
            <person name="Shao J."/>
            <person name="Firmansyah A.P."/>
            <person name="Susilo A.W."/>
            <person name="Rosmana A."/>
            <person name="McMahon P."/>
            <person name="Junaid M."/>
            <person name="Guest D."/>
            <person name="Kheng T.Y."/>
            <person name="Meinhardt L.W."/>
            <person name="Bailey B.A."/>
        </authorList>
    </citation>
    <scope>NUCLEOTIDE SEQUENCE [LARGE SCALE GENOMIC DNA]</scope>
    <source>
        <strain evidence="1 2">CT2</strain>
    </source>
</reference>
<gene>
    <name evidence="1" type="ORF">CTheo_7193</name>
</gene>
<evidence type="ECO:0000313" key="2">
    <source>
        <dbReference type="Proteomes" id="UP000383932"/>
    </source>
</evidence>
<sequence length="160" mass="17594">MANIMPRAPHLIRSVDSEDKWAGTGPVPMIFPPPAAPLRVIDGSFKNKFVFEPLGDDNSKFYIKELEFDYYVGKVDELDGKKDVVKLVQKLPGGPDKPPGAVEWILVPDGPGVYRIQYPGPGNLSWTAPITVGPEAHPVIVLEPEGSQGQLWEIVPILRD</sequence>
<proteinExistence type="predicted"/>
<protein>
    <recommendedName>
        <fullName evidence="3">Ricin B lectin domain-containing protein</fullName>
    </recommendedName>
</protein>
<accession>A0A5N5QC74</accession>
<keyword evidence="2" id="KW-1185">Reference proteome</keyword>
<evidence type="ECO:0000313" key="1">
    <source>
        <dbReference type="EMBL" id="KAB5589370.1"/>
    </source>
</evidence>
<dbReference type="Proteomes" id="UP000383932">
    <property type="component" value="Unassembled WGS sequence"/>
</dbReference>
<dbReference type="AlphaFoldDB" id="A0A5N5QC74"/>